<dbReference type="AlphaFoldDB" id="A0A1H7I840"/>
<reference evidence="1 2" key="1">
    <citation type="submission" date="2016-10" db="EMBL/GenBank/DDBJ databases">
        <authorList>
            <person name="de Groot N.N."/>
        </authorList>
    </citation>
    <scope>NUCLEOTIDE SEQUENCE [LARGE SCALE GENOMIC DNA]</scope>
    <source>
        <strain evidence="1 2">Nv1</strain>
    </source>
</reference>
<accession>A0A1H7I840</accession>
<dbReference type="Pfam" id="PF13489">
    <property type="entry name" value="Methyltransf_23"/>
    <property type="match status" value="1"/>
</dbReference>
<dbReference type="STRING" id="1233.SAMN05216387_10285"/>
<gene>
    <name evidence="1" type="ORF">SAMN05216387_10285</name>
</gene>
<sequence length="240" mass="27815">MNEIKISDYLKDNYEDYYEEGDSEWRRLGALGKTDNIVSLCSNLPRSTILEIGAGEGSILKRLSELHFGDELYALEISSSGIETIKAKEIPQLAECKIFDGYHVPYDNDRFDIAIMSHVIEHVEYPRQLLYEASRVARYVFIEVPLEDTIRLSSDFVFDRVGHINFYSPKTIRRLVQSCNLRVLGQITTNPPRRAYTYEKGRKGLINYYTKEVLRRMLPRLATELFTYHGALVCERKVSQ</sequence>
<keyword evidence="1" id="KW-0808">Transferase</keyword>
<dbReference type="InterPro" id="IPR029063">
    <property type="entry name" value="SAM-dependent_MTases_sf"/>
</dbReference>
<evidence type="ECO:0000313" key="2">
    <source>
        <dbReference type="Proteomes" id="UP000198620"/>
    </source>
</evidence>
<evidence type="ECO:0000313" key="1">
    <source>
        <dbReference type="EMBL" id="SEK58534.1"/>
    </source>
</evidence>
<keyword evidence="1" id="KW-0489">Methyltransferase</keyword>
<protein>
    <submittedName>
        <fullName evidence="1">Methyltransferase domain-containing protein</fullName>
    </submittedName>
</protein>
<dbReference type="Gene3D" id="3.40.50.150">
    <property type="entry name" value="Vaccinia Virus protein VP39"/>
    <property type="match status" value="1"/>
</dbReference>
<dbReference type="SUPFAM" id="SSF53335">
    <property type="entry name" value="S-adenosyl-L-methionine-dependent methyltransferases"/>
    <property type="match status" value="1"/>
</dbReference>
<dbReference type="EMBL" id="FOBH01000002">
    <property type="protein sequence ID" value="SEK58534.1"/>
    <property type="molecule type" value="Genomic_DNA"/>
</dbReference>
<dbReference type="GO" id="GO:0008168">
    <property type="term" value="F:methyltransferase activity"/>
    <property type="evidence" value="ECO:0007669"/>
    <property type="project" value="UniProtKB-KW"/>
</dbReference>
<dbReference type="OrthoDB" id="8564939at2"/>
<dbReference type="GO" id="GO:0032259">
    <property type="term" value="P:methylation"/>
    <property type="evidence" value="ECO:0007669"/>
    <property type="project" value="UniProtKB-KW"/>
</dbReference>
<organism evidence="1 2">
    <name type="scientific">Nitrosovibrio tenuis</name>
    <dbReference type="NCBI Taxonomy" id="1233"/>
    <lineage>
        <taxon>Bacteria</taxon>
        <taxon>Pseudomonadati</taxon>
        <taxon>Pseudomonadota</taxon>
        <taxon>Betaproteobacteria</taxon>
        <taxon>Nitrosomonadales</taxon>
        <taxon>Nitrosomonadaceae</taxon>
        <taxon>Nitrosovibrio</taxon>
    </lineage>
</organism>
<keyword evidence="2" id="KW-1185">Reference proteome</keyword>
<dbReference type="Proteomes" id="UP000198620">
    <property type="component" value="Unassembled WGS sequence"/>
</dbReference>
<dbReference type="RefSeq" id="WP_090827025.1">
    <property type="nucleotide sequence ID" value="NZ_FOBH01000002.1"/>
</dbReference>
<dbReference type="CDD" id="cd02440">
    <property type="entry name" value="AdoMet_MTases"/>
    <property type="match status" value="1"/>
</dbReference>
<proteinExistence type="predicted"/>
<name>A0A1H7I840_9PROT</name>